<dbReference type="GO" id="GO:0005886">
    <property type="term" value="C:plasma membrane"/>
    <property type="evidence" value="ECO:0007669"/>
    <property type="project" value="TreeGrafter"/>
</dbReference>
<dbReference type="PANTHER" id="PTHR30336">
    <property type="entry name" value="INNER MEMBRANE PROTEIN, PROBABLE PERMEASE"/>
    <property type="match status" value="1"/>
</dbReference>
<dbReference type="CDD" id="cd06259">
    <property type="entry name" value="YdcF-like"/>
    <property type="match status" value="1"/>
</dbReference>
<evidence type="ECO:0000259" key="1">
    <source>
        <dbReference type="Pfam" id="PF02698"/>
    </source>
</evidence>
<dbReference type="InterPro" id="IPR014729">
    <property type="entry name" value="Rossmann-like_a/b/a_fold"/>
</dbReference>
<proteinExistence type="predicted"/>
<dbReference type="RefSeq" id="WP_047912034.1">
    <property type="nucleotide sequence ID" value="NZ_CP118101.1"/>
</dbReference>
<dbReference type="InterPro" id="IPR003848">
    <property type="entry name" value="DUF218"/>
</dbReference>
<dbReference type="EMBL" id="CP118101">
    <property type="protein sequence ID" value="WDH83968.1"/>
    <property type="molecule type" value="Genomic_DNA"/>
</dbReference>
<dbReference type="Gene3D" id="3.40.50.620">
    <property type="entry name" value="HUPs"/>
    <property type="match status" value="1"/>
</dbReference>
<dbReference type="AlphaFoldDB" id="A0AAX3N2U1"/>
<gene>
    <name evidence="2" type="ORF">PUW23_07075</name>
</gene>
<evidence type="ECO:0000313" key="2">
    <source>
        <dbReference type="EMBL" id="WDH83968.1"/>
    </source>
</evidence>
<name>A0AAX3N2U1_9BACL</name>
<dbReference type="Pfam" id="PF02698">
    <property type="entry name" value="DUF218"/>
    <property type="match status" value="1"/>
</dbReference>
<dbReference type="PANTHER" id="PTHR30336:SF20">
    <property type="entry name" value="DUF218 DOMAIN-CONTAINING PROTEIN"/>
    <property type="match status" value="1"/>
</dbReference>
<feature type="domain" description="DUF218" evidence="1">
    <location>
        <begin position="35"/>
        <end position="161"/>
    </location>
</feature>
<evidence type="ECO:0000313" key="3">
    <source>
        <dbReference type="Proteomes" id="UP001220962"/>
    </source>
</evidence>
<organism evidence="2 3">
    <name type="scientific">Paenibacillus urinalis</name>
    <dbReference type="NCBI Taxonomy" id="521520"/>
    <lineage>
        <taxon>Bacteria</taxon>
        <taxon>Bacillati</taxon>
        <taxon>Bacillota</taxon>
        <taxon>Bacilli</taxon>
        <taxon>Bacillales</taxon>
        <taxon>Paenibacillaceae</taxon>
        <taxon>Paenibacillus</taxon>
    </lineage>
</organism>
<accession>A0AAX3N2U1</accession>
<dbReference type="Proteomes" id="UP001220962">
    <property type="component" value="Chromosome"/>
</dbReference>
<sequence length="198" mass="22762">MKISDMSLDRISLDNKDLLTRILFHGIEDDGENGDVIFVFGSVSASKYRVPHAVELYNSGRSSKILMSGGAFEVPEAILMKNRAIELGVPEQDIIVETQSKNTIDNVLKSREVLDPYFGLNHIKRILIVTTFYHIRRCYLTLKTYLPEHIEYSLCPARDKSTRPTNWWESQQGTQRVMKEVEGLIYYTKNGKIQDFEV</sequence>
<protein>
    <submittedName>
        <fullName evidence="2">YdcF family protein</fullName>
    </submittedName>
</protein>
<reference evidence="2" key="1">
    <citation type="submission" date="2023-02" db="EMBL/GenBank/DDBJ databases">
        <title>Pathogen: clinical or host-associated sample.</title>
        <authorList>
            <person name="Hergert J."/>
            <person name="Casey R."/>
            <person name="Wagner J."/>
            <person name="Young E.L."/>
            <person name="Oakeson K.F."/>
        </authorList>
    </citation>
    <scope>NUCLEOTIDE SEQUENCE</scope>
    <source>
        <strain evidence="2">2022CK-00830</strain>
    </source>
</reference>
<dbReference type="InterPro" id="IPR051599">
    <property type="entry name" value="Cell_Envelope_Assoc"/>
</dbReference>